<feature type="compositionally biased region" description="Basic and acidic residues" evidence="1">
    <location>
        <begin position="7"/>
        <end position="30"/>
    </location>
</feature>
<evidence type="ECO:0000313" key="2">
    <source>
        <dbReference type="EMBL" id="CBX70258.1"/>
    </source>
</evidence>
<feature type="region of interest" description="Disordered" evidence="1">
    <location>
        <begin position="1"/>
        <end position="40"/>
    </location>
</feature>
<proteinExistence type="predicted"/>
<sequence>MLARKVSLKDKAEVNDKPLDSNLQGEDRQKSKASAPKDAAARAYKDVFTASL</sequence>
<accession>F4MWQ0</accession>
<reference evidence="2" key="1">
    <citation type="journal article" date="2011" name="BMC Genomics">
        <title>Shotgun sequencing of Yersinia enterocolitica strain W22703 (biotype 2, serotype O:9): genomic evidence for oscillation between invertebrates and mammals.</title>
        <authorList>
            <person name="Fuchs T.M."/>
            <person name="Brandt K."/>
            <person name="Starke M."/>
            <person name="Rattei T."/>
        </authorList>
    </citation>
    <scope>NUCLEOTIDE SEQUENCE</scope>
</reference>
<dbReference type="AlphaFoldDB" id="F4MWQ0"/>
<protein>
    <submittedName>
        <fullName evidence="2">Uncharacterized protein</fullName>
    </submittedName>
</protein>
<gene>
    <name evidence="2" type="ORF">YEW_LG48100</name>
</gene>
<dbReference type="AntiFam" id="ANF00052">
    <property type="entry name" value="Translation of DNA tandem repeat"/>
</dbReference>
<dbReference type="EMBL" id="FR718521">
    <property type="protein sequence ID" value="CBX70258.1"/>
    <property type="molecule type" value="Genomic_DNA"/>
</dbReference>
<evidence type="ECO:0000256" key="1">
    <source>
        <dbReference type="SAM" id="MobiDB-lite"/>
    </source>
</evidence>
<name>F4MWQ0_YEREN</name>
<organism evidence="2">
    <name type="scientific">Yersinia enterocolitica W22703</name>
    <dbReference type="NCBI Taxonomy" id="913028"/>
    <lineage>
        <taxon>Bacteria</taxon>
        <taxon>Pseudomonadati</taxon>
        <taxon>Pseudomonadota</taxon>
        <taxon>Gammaproteobacteria</taxon>
        <taxon>Enterobacterales</taxon>
        <taxon>Yersiniaceae</taxon>
        <taxon>Yersinia</taxon>
    </lineage>
</organism>